<evidence type="ECO:0000256" key="6">
    <source>
        <dbReference type="SAM" id="MobiDB-lite"/>
    </source>
</evidence>
<organism evidence="10 11">
    <name type="scientific">Temnothorax longispinosus</name>
    <dbReference type="NCBI Taxonomy" id="300112"/>
    <lineage>
        <taxon>Eukaryota</taxon>
        <taxon>Metazoa</taxon>
        <taxon>Ecdysozoa</taxon>
        <taxon>Arthropoda</taxon>
        <taxon>Hexapoda</taxon>
        <taxon>Insecta</taxon>
        <taxon>Pterygota</taxon>
        <taxon>Neoptera</taxon>
        <taxon>Endopterygota</taxon>
        <taxon>Hymenoptera</taxon>
        <taxon>Apocrita</taxon>
        <taxon>Aculeata</taxon>
        <taxon>Formicoidea</taxon>
        <taxon>Formicidae</taxon>
        <taxon>Myrmicinae</taxon>
        <taxon>Temnothorax</taxon>
    </lineage>
</organism>
<dbReference type="Pfam" id="PF01963">
    <property type="entry name" value="TraB_PrgY_gumN"/>
    <property type="match status" value="1"/>
</dbReference>
<dbReference type="SUPFAM" id="SSF82199">
    <property type="entry name" value="SET domain"/>
    <property type="match status" value="1"/>
</dbReference>
<evidence type="ECO:0000313" key="10">
    <source>
        <dbReference type="EMBL" id="TGZ55493.1"/>
    </source>
</evidence>
<dbReference type="SMART" id="SM00317">
    <property type="entry name" value="SET"/>
    <property type="match status" value="1"/>
</dbReference>
<feature type="domain" description="Post-SET" evidence="9">
    <location>
        <begin position="739"/>
        <end position="755"/>
    </location>
</feature>
<dbReference type="GO" id="GO:0032259">
    <property type="term" value="P:methylation"/>
    <property type="evidence" value="ECO:0007669"/>
    <property type="project" value="UniProtKB-KW"/>
</dbReference>
<dbReference type="Pfam" id="PF05033">
    <property type="entry name" value="Pre-SET"/>
    <property type="match status" value="1"/>
</dbReference>
<accession>A0A4S2KYZ2</accession>
<dbReference type="GO" id="GO:0005694">
    <property type="term" value="C:chromosome"/>
    <property type="evidence" value="ECO:0007669"/>
    <property type="project" value="UniProtKB-SubCell"/>
</dbReference>
<dbReference type="InterPro" id="IPR046341">
    <property type="entry name" value="SET_dom_sf"/>
</dbReference>
<dbReference type="AlphaFoldDB" id="A0A4S2KYZ2"/>
<dbReference type="Proteomes" id="UP000310200">
    <property type="component" value="Unassembled WGS sequence"/>
</dbReference>
<dbReference type="GO" id="GO:0042054">
    <property type="term" value="F:histone methyltransferase activity"/>
    <property type="evidence" value="ECO:0007669"/>
    <property type="project" value="InterPro"/>
</dbReference>
<dbReference type="STRING" id="300112.A0A4S2KYZ2"/>
<evidence type="ECO:0000259" key="9">
    <source>
        <dbReference type="PROSITE" id="PS50868"/>
    </source>
</evidence>
<dbReference type="EMBL" id="QBLH01000455">
    <property type="protein sequence ID" value="TGZ55493.1"/>
    <property type="molecule type" value="Genomic_DNA"/>
</dbReference>
<gene>
    <name evidence="10" type="ORF">DBV15_06687</name>
</gene>
<proteinExistence type="predicted"/>
<feature type="compositionally biased region" description="Basic and acidic residues" evidence="6">
    <location>
        <begin position="22"/>
        <end position="56"/>
    </location>
</feature>
<evidence type="ECO:0000256" key="4">
    <source>
        <dbReference type="ARBA" id="ARBA00022679"/>
    </source>
</evidence>
<dbReference type="GO" id="GO:0005634">
    <property type="term" value="C:nucleus"/>
    <property type="evidence" value="ECO:0007669"/>
    <property type="project" value="InterPro"/>
</dbReference>
<dbReference type="InterPro" id="IPR007728">
    <property type="entry name" value="Pre-SET_dom"/>
</dbReference>
<dbReference type="InterPro" id="IPR046345">
    <property type="entry name" value="TraB_PrgY-like"/>
</dbReference>
<evidence type="ECO:0000256" key="3">
    <source>
        <dbReference type="ARBA" id="ARBA00022603"/>
    </source>
</evidence>
<feature type="domain" description="SET" evidence="7">
    <location>
        <begin position="603"/>
        <end position="727"/>
    </location>
</feature>
<evidence type="ECO:0000256" key="2">
    <source>
        <dbReference type="ARBA" id="ARBA00022454"/>
    </source>
</evidence>
<dbReference type="PROSITE" id="PS50280">
    <property type="entry name" value="SET"/>
    <property type="match status" value="1"/>
</dbReference>
<keyword evidence="2" id="KW-0158">Chromosome</keyword>
<feature type="non-terminal residue" evidence="10">
    <location>
        <position position="1"/>
    </location>
</feature>
<dbReference type="GO" id="GO:0008170">
    <property type="term" value="F:N-methyltransferase activity"/>
    <property type="evidence" value="ECO:0007669"/>
    <property type="project" value="UniProtKB-ARBA"/>
</dbReference>
<feature type="compositionally biased region" description="Basic and acidic residues" evidence="6">
    <location>
        <begin position="107"/>
        <end position="123"/>
    </location>
</feature>
<comment type="caution">
    <text evidence="10">The sequence shown here is derived from an EMBL/GenBank/DDBJ whole genome shotgun (WGS) entry which is preliminary data.</text>
</comment>
<dbReference type="InterPro" id="IPR003616">
    <property type="entry name" value="Post-SET_dom"/>
</dbReference>
<sequence>DYTMEDDGVDVGKEMASVPSKVDHVDGDQRENDLLSPIGDKHYDKYSIDERGDHSTSNESLIQGIKEMIAKETGRNVKGIVVKPSEQNMDKESGRSKRVTVCGVSEHIMKKVNDIESERDKAQSDSQSVTQSSSTSSPTNSGNSSDDDGKMSNIESSDSELIVIDEDSDVQNEECNVSDAASELPKIREYDPTIDKNLPDTVTLLTTPDGGKLYLVGTAHFSVESQNDVSKMIQAVQPHIVVVELCKARVGILQIDEDVMLGYAKNIDYQAMMQTIRKEGLYDGLIHILLLRMAAHVAKQLRMPPGGEFRTAFKEAKKVPNCIIHLADRPINITMQRAIRSLSWWQTIKLGWHLIAMKDPITQEDVELCKQRSMLDEIIAQLKEEFPVVGEVFVKERDIYLTNSLQLACLPHRTSNHTFEPARVVGVVGLGHIPGIVENWGKVKPSDIPPIMRVPPPSLSGKIIKLSIKASILGAIIYIGYKVVPTVITFQSLKSSVQGLLQVVTMEANASADEYEHTVADVMYVVNNIPGPGIDVADFEAEYVVGCLCVTECYNCSCTRGSANYSNDRIVHEKLTGPVFECHARCKCGPNCGNRLVQNGPLNCLLIREVANKGLGLFTNKLIKKGQFICEYAGEVIGLQEARRRIEINKERNTMNYVLVVSEHADDRVTVTCIDPKYFGNIGRYANHSCDPNSILVPVRVEGIVPRLCLFASRDIENVEEVTFDYAGGAMVNSVHCLSDTPCLCGSNNCYRYLPHNQI</sequence>
<dbReference type="Pfam" id="PF00856">
    <property type="entry name" value="SET"/>
    <property type="match status" value="1"/>
</dbReference>
<reference evidence="10 11" key="1">
    <citation type="journal article" date="2019" name="Philos. Trans. R. Soc. Lond., B, Biol. Sci.">
        <title>Ant behaviour and brain gene expression of defending hosts depend on the ecological success of the intruding social parasite.</title>
        <authorList>
            <person name="Kaur R."/>
            <person name="Stoldt M."/>
            <person name="Jongepier E."/>
            <person name="Feldmeyer B."/>
            <person name="Menzel F."/>
            <person name="Bornberg-Bauer E."/>
            <person name="Foitzik S."/>
        </authorList>
    </citation>
    <scope>NUCLEOTIDE SEQUENCE [LARGE SCALE GENOMIC DNA]</scope>
    <source>
        <tissue evidence="10">Whole body</tissue>
    </source>
</reference>
<protein>
    <submittedName>
        <fullName evidence="10">TraB domain-containing protein</fullName>
    </submittedName>
</protein>
<feature type="compositionally biased region" description="Low complexity" evidence="6">
    <location>
        <begin position="124"/>
        <end position="144"/>
    </location>
</feature>
<dbReference type="InterPro" id="IPR001214">
    <property type="entry name" value="SET_dom"/>
</dbReference>
<evidence type="ECO:0000259" key="8">
    <source>
        <dbReference type="PROSITE" id="PS50867"/>
    </source>
</evidence>
<evidence type="ECO:0000256" key="1">
    <source>
        <dbReference type="ARBA" id="ARBA00004286"/>
    </source>
</evidence>
<keyword evidence="11" id="KW-1185">Reference proteome</keyword>
<dbReference type="GO" id="GO:0008270">
    <property type="term" value="F:zinc ion binding"/>
    <property type="evidence" value="ECO:0007669"/>
    <property type="project" value="InterPro"/>
</dbReference>
<dbReference type="PROSITE" id="PS50868">
    <property type="entry name" value="POST_SET"/>
    <property type="match status" value="1"/>
</dbReference>
<dbReference type="PANTHER" id="PTHR21530">
    <property type="entry name" value="PHEROMONE SHUTDOWN PROTEIN"/>
    <property type="match status" value="1"/>
</dbReference>
<dbReference type="PROSITE" id="PS50867">
    <property type="entry name" value="PRE_SET"/>
    <property type="match status" value="1"/>
</dbReference>
<dbReference type="GO" id="GO:0008757">
    <property type="term" value="F:S-adenosylmethionine-dependent methyltransferase activity"/>
    <property type="evidence" value="ECO:0007669"/>
    <property type="project" value="UniProtKB-ARBA"/>
</dbReference>
<keyword evidence="3" id="KW-0489">Methyltransferase</keyword>
<evidence type="ECO:0000256" key="5">
    <source>
        <dbReference type="ARBA" id="ARBA00022691"/>
    </source>
</evidence>
<feature type="domain" description="Pre-SET" evidence="8">
    <location>
        <begin position="545"/>
        <end position="600"/>
    </location>
</feature>
<keyword evidence="4" id="KW-0808">Transferase</keyword>
<dbReference type="CDD" id="cd14726">
    <property type="entry name" value="TraB_PrgY-like"/>
    <property type="match status" value="1"/>
</dbReference>
<name>A0A4S2KYZ2_9HYME</name>
<dbReference type="InterPro" id="IPR002816">
    <property type="entry name" value="TraB/PrgY/GumN_fam"/>
</dbReference>
<feature type="region of interest" description="Disordered" evidence="6">
    <location>
        <begin position="82"/>
        <end position="153"/>
    </location>
</feature>
<evidence type="ECO:0000313" key="11">
    <source>
        <dbReference type="Proteomes" id="UP000310200"/>
    </source>
</evidence>
<dbReference type="PANTHER" id="PTHR21530:SF7">
    <property type="entry name" value="TRAB DOMAIN-CONTAINING PROTEIN"/>
    <property type="match status" value="1"/>
</dbReference>
<comment type="subcellular location">
    <subcellularLocation>
        <location evidence="1">Chromosome</location>
    </subcellularLocation>
</comment>
<dbReference type="Gene3D" id="2.170.270.10">
    <property type="entry name" value="SET domain"/>
    <property type="match status" value="1"/>
</dbReference>
<keyword evidence="5" id="KW-0949">S-adenosyl-L-methionine</keyword>
<feature type="region of interest" description="Disordered" evidence="6">
    <location>
        <begin position="22"/>
        <end position="61"/>
    </location>
</feature>
<evidence type="ECO:0000259" key="7">
    <source>
        <dbReference type="PROSITE" id="PS50280"/>
    </source>
</evidence>